<dbReference type="VEuPathDB" id="FungiDB:H257_04966"/>
<proteinExistence type="predicted"/>
<dbReference type="Pfam" id="PF22936">
    <property type="entry name" value="Pol_BBD"/>
    <property type="match status" value="1"/>
</dbReference>
<feature type="non-terminal residue" evidence="3">
    <location>
        <position position="1"/>
    </location>
</feature>
<protein>
    <recommendedName>
        <fullName evidence="2">Retrovirus-related Pol polyprotein from transposon TNT 1-94-like beta-barrel domain-containing protein</fullName>
    </recommendedName>
</protein>
<sequence>WPPRAPPTSPLSLLTFGPLSAIITNRLQRASALGDNGSAATLQTRTQLAAVTHAVAAPVPPPQAITQADGSVHVMNAFTIPSYAHRDYYARNSMRPGFDRAVFDKHGSASQKKRKRDYVAPSRPIQRPRDDRDDRDGPSGNQGSNSHHGWGPSSSSGPGNGGWNNNRGNSRDKNRDRDRSRDRQRDQGYGRTHRGGLYDQAGTAARSAARPFIHQGNRLNGFANTHLLSHHFVPPSTLNRVLQRPNPPSVLPKVFQPGSAPLCDVFASPPHEPPLIAATTLAPITDAPGELPDHFPSPVDAGDLDFAEVPSAEVLITERLPLYPPRPLFQIPANPTKVDLPLFPPSAFSATRSDIITAASETPIKVVLQLPPRCVDGVRPHPPFQVVGGQGIFALHADLRYCESDPGDPPLPMSVTYRPNDFPALREHWIVDSGASASCTPNRDYFSNYVPCALSLTVGNGAQLPVLGYGPLSLAVDMSSRDQDDDIRPCALRLTILAYIALNYSSTYSRFAKRPMKASQSVLRLATCAKLPPLLVMCFVHLTTPWGYTPFPASQNASPQPIRIVASISTRAKWPCLLA</sequence>
<feature type="region of interest" description="Disordered" evidence="1">
    <location>
        <begin position="101"/>
        <end position="203"/>
    </location>
</feature>
<evidence type="ECO:0000259" key="2">
    <source>
        <dbReference type="Pfam" id="PF22936"/>
    </source>
</evidence>
<dbReference type="InterPro" id="IPR054722">
    <property type="entry name" value="PolX-like_BBD"/>
</dbReference>
<evidence type="ECO:0000313" key="4">
    <source>
        <dbReference type="Proteomes" id="UP000469452"/>
    </source>
</evidence>
<feature type="compositionally biased region" description="Basic and acidic residues" evidence="1">
    <location>
        <begin position="169"/>
        <end position="188"/>
    </location>
</feature>
<dbReference type="VEuPathDB" id="FungiDB:H257_13395"/>
<reference evidence="3 4" key="1">
    <citation type="submission" date="2019-06" db="EMBL/GenBank/DDBJ databases">
        <title>Genomics analysis of Aphanomyces spp. identifies a new class of oomycete effector associated with host adaptation.</title>
        <authorList>
            <person name="Gaulin E."/>
        </authorList>
    </citation>
    <scope>NUCLEOTIDE SEQUENCE [LARGE SCALE GENOMIC DNA]</scope>
    <source>
        <strain evidence="3 4">E</strain>
    </source>
</reference>
<dbReference type="AlphaFoldDB" id="A0A6A4ZTN2"/>
<feature type="domain" description="Retrovirus-related Pol polyprotein from transposon TNT 1-94-like beta-barrel" evidence="2">
    <location>
        <begin position="429"/>
        <end position="476"/>
    </location>
</feature>
<evidence type="ECO:0000313" key="3">
    <source>
        <dbReference type="EMBL" id="KAF0711980.1"/>
    </source>
</evidence>
<comment type="caution">
    <text evidence="3">The sequence shown here is derived from an EMBL/GenBank/DDBJ whole genome shotgun (WGS) entry which is preliminary data.</text>
</comment>
<feature type="compositionally biased region" description="Low complexity" evidence="1">
    <location>
        <begin position="143"/>
        <end position="168"/>
    </location>
</feature>
<feature type="compositionally biased region" description="Basic and acidic residues" evidence="1">
    <location>
        <begin position="127"/>
        <end position="137"/>
    </location>
</feature>
<gene>
    <name evidence="3" type="ORF">AaE_012165</name>
</gene>
<accession>A0A6A4ZTN2</accession>
<organism evidence="3 4">
    <name type="scientific">Aphanomyces astaci</name>
    <name type="common">Crayfish plague agent</name>
    <dbReference type="NCBI Taxonomy" id="112090"/>
    <lineage>
        <taxon>Eukaryota</taxon>
        <taxon>Sar</taxon>
        <taxon>Stramenopiles</taxon>
        <taxon>Oomycota</taxon>
        <taxon>Saprolegniomycetes</taxon>
        <taxon>Saprolegniales</taxon>
        <taxon>Verrucalvaceae</taxon>
        <taxon>Aphanomyces</taxon>
    </lineage>
</organism>
<name>A0A6A4ZTN2_APHAT</name>
<dbReference type="Proteomes" id="UP000469452">
    <property type="component" value="Unassembled WGS sequence"/>
</dbReference>
<evidence type="ECO:0000256" key="1">
    <source>
        <dbReference type="SAM" id="MobiDB-lite"/>
    </source>
</evidence>
<dbReference type="EMBL" id="VJMI01017971">
    <property type="protein sequence ID" value="KAF0711980.1"/>
    <property type="molecule type" value="Genomic_DNA"/>
</dbReference>